<keyword evidence="2" id="KW-1185">Reference proteome</keyword>
<evidence type="ECO:0000313" key="1">
    <source>
        <dbReference type="EMBL" id="KAI4388532.1"/>
    </source>
</evidence>
<comment type="caution">
    <text evidence="1">The sequence shown here is derived from an EMBL/GenBank/DDBJ whole genome shotgun (WGS) entry which is preliminary data.</text>
</comment>
<dbReference type="Proteomes" id="UP001057402">
    <property type="component" value="Chromosome 1"/>
</dbReference>
<name>A0ACB9SCM3_9MYRT</name>
<dbReference type="EMBL" id="CM042880">
    <property type="protein sequence ID" value="KAI4388532.1"/>
    <property type="molecule type" value="Genomic_DNA"/>
</dbReference>
<evidence type="ECO:0000313" key="2">
    <source>
        <dbReference type="Proteomes" id="UP001057402"/>
    </source>
</evidence>
<reference evidence="2" key="1">
    <citation type="journal article" date="2023" name="Front. Plant Sci.">
        <title>Chromosomal-level genome assembly of Melastoma candidum provides insights into trichome evolution.</title>
        <authorList>
            <person name="Zhong Y."/>
            <person name="Wu W."/>
            <person name="Sun C."/>
            <person name="Zou P."/>
            <person name="Liu Y."/>
            <person name="Dai S."/>
            <person name="Zhou R."/>
        </authorList>
    </citation>
    <scope>NUCLEOTIDE SEQUENCE [LARGE SCALE GENOMIC DNA]</scope>
</reference>
<protein>
    <submittedName>
        <fullName evidence="1">Uncharacterized protein</fullName>
    </submittedName>
</protein>
<accession>A0ACB9SCM3</accession>
<sequence length="1002" mass="110141">MEEMGARVAVPMFAQLDIDNPYYGQPFSAKKRDYLCHQSLGQQYKRAVQPPFEAMGKDWNPSSWHWDSSRFVVRALESENSWSGKGHAENNYMGGMDKIPGVSERGAGNIGEGEDDDDRLRLNLGGGIKIAEEPVSRPSKRIRPESAGDNYPMCQVNDCRENLSIVKDYHRRHKVCEAHSKAANALVGKQMQRFCQQCSRFHLLSEFDEGKRSCRRRLAGHNRRRRKAQSDDVNSGLPGQANKVSNADKNVDIIHLLSSLTRGQGKAEVNVSAGVDREQIVQFLSKINSLTLPADCIQNLKSYNDVASGKATSTHQERFNVIPSTADLLTVLSSPLPTLTPNATAVGVHSLSSEGSDMDGTNKSKGADESIDMVSQKGSAVDRSSVGGERSSTSYQSLVEDSDGQIQQTQPSLLLQLFNSSPEDVSPPKSASKYFSSDGNNPFKKPSRSSSPVVPELFPMQSLKEAAESERGMNFREVNGNDDVRSHGHTKPLDLFRDIGRASDDASHQSSPYHTGSISLSTGNTPNRTGRIMFKLFDKDPSHLPGSLRSQIFNWLSSSPSDMESYIRPGCVVLSVYVSMPSASWERLESHFLESLYMLLQSSNCDFWRSGKFLVHASRKLASHKNGKIHEFKAGKASLPELISVSPLAVAGGQETSLVLRGRNISNPETNIYCTLRGGYMALKVNRLNSQASTFDEVVVCNFKVLTDSLTDSGRCFIEVENGFQGSNFPVIVADATICKELRLLESELEADFPLREVAVERDYCALVKKVLDLSVEDCFYGEIPLDESLETLSEIQLLNRAVRRQCRRMVDLLICFCVERDGDSSPKYFFTPDAVGPGGITPLHVAASTAGSIDIVDALTNDPLEIGLNGWGSLLDANGLSPHAYAKMRNHHSYIELVARKLNDKEIGQISLTVVCEGMQDKGSNLPLGLEVRSCAMCAAKSVKYAYGVPASPHGLLHRPFMYSILLIAAVCVCVCLLNRTAPKVGGPEPFIWENLDFGMI</sequence>
<proteinExistence type="predicted"/>
<organism evidence="1 2">
    <name type="scientific">Melastoma candidum</name>
    <dbReference type="NCBI Taxonomy" id="119954"/>
    <lineage>
        <taxon>Eukaryota</taxon>
        <taxon>Viridiplantae</taxon>
        <taxon>Streptophyta</taxon>
        <taxon>Embryophyta</taxon>
        <taxon>Tracheophyta</taxon>
        <taxon>Spermatophyta</taxon>
        <taxon>Magnoliopsida</taxon>
        <taxon>eudicotyledons</taxon>
        <taxon>Gunneridae</taxon>
        <taxon>Pentapetalae</taxon>
        <taxon>rosids</taxon>
        <taxon>malvids</taxon>
        <taxon>Myrtales</taxon>
        <taxon>Melastomataceae</taxon>
        <taxon>Melastomatoideae</taxon>
        <taxon>Melastomateae</taxon>
        <taxon>Melastoma</taxon>
    </lineage>
</organism>
<gene>
    <name evidence="1" type="ORF">MLD38_000852</name>
</gene>